<comment type="caution">
    <text evidence="1">The sequence shown here is derived from an EMBL/GenBank/DDBJ whole genome shotgun (WGS) entry which is preliminary data.</text>
</comment>
<dbReference type="EMBL" id="JAIWQS010000008">
    <property type="protein sequence ID" value="KAJ8900263.1"/>
    <property type="molecule type" value="Genomic_DNA"/>
</dbReference>
<sequence>MASGKEPACSVLRSRRYREKEIVFIVFECVSRGSRAEHTAIAVKQLMLSLLVLLLASATRRRERPFKSSSWSVRGIRERKVSSLVGEDRTPEPKETTLLLVGFVVEKEVLLVRSKYGDTKQKNKG</sequence>
<name>A0AAV8UGT3_9ROSI</name>
<gene>
    <name evidence="1" type="ORF">K2173_024903</name>
</gene>
<keyword evidence="2" id="KW-1185">Reference proteome</keyword>
<organism evidence="1 2">
    <name type="scientific">Erythroxylum novogranatense</name>
    <dbReference type="NCBI Taxonomy" id="1862640"/>
    <lineage>
        <taxon>Eukaryota</taxon>
        <taxon>Viridiplantae</taxon>
        <taxon>Streptophyta</taxon>
        <taxon>Embryophyta</taxon>
        <taxon>Tracheophyta</taxon>
        <taxon>Spermatophyta</taxon>
        <taxon>Magnoliopsida</taxon>
        <taxon>eudicotyledons</taxon>
        <taxon>Gunneridae</taxon>
        <taxon>Pentapetalae</taxon>
        <taxon>rosids</taxon>
        <taxon>fabids</taxon>
        <taxon>Malpighiales</taxon>
        <taxon>Erythroxylaceae</taxon>
        <taxon>Erythroxylum</taxon>
    </lineage>
</organism>
<evidence type="ECO:0000313" key="2">
    <source>
        <dbReference type="Proteomes" id="UP001159364"/>
    </source>
</evidence>
<dbReference type="AlphaFoldDB" id="A0AAV8UGT3"/>
<protein>
    <submittedName>
        <fullName evidence="1">Uncharacterized protein</fullName>
    </submittedName>
</protein>
<reference evidence="1 2" key="1">
    <citation type="submission" date="2021-09" db="EMBL/GenBank/DDBJ databases">
        <title>Genomic insights and catalytic innovation underlie evolution of tropane alkaloids biosynthesis.</title>
        <authorList>
            <person name="Wang Y.-J."/>
            <person name="Tian T."/>
            <person name="Huang J.-P."/>
            <person name="Huang S.-X."/>
        </authorList>
    </citation>
    <scope>NUCLEOTIDE SEQUENCE [LARGE SCALE GENOMIC DNA]</scope>
    <source>
        <strain evidence="1">KIB-2018</strain>
        <tissue evidence="1">Leaf</tissue>
    </source>
</reference>
<dbReference type="Proteomes" id="UP001159364">
    <property type="component" value="Linkage Group LG08"/>
</dbReference>
<proteinExistence type="predicted"/>
<evidence type="ECO:0000313" key="1">
    <source>
        <dbReference type="EMBL" id="KAJ8900263.1"/>
    </source>
</evidence>
<accession>A0AAV8UGT3</accession>